<dbReference type="AlphaFoldDB" id="A0A2V3PSR4"/>
<protein>
    <submittedName>
        <fullName evidence="3">VirE-like protein</fullName>
    </submittedName>
</protein>
<evidence type="ECO:0000313" key="4">
    <source>
        <dbReference type="Proteomes" id="UP000247973"/>
    </source>
</evidence>
<dbReference type="InterPro" id="IPR014907">
    <property type="entry name" value="BT4734-like_N"/>
</dbReference>
<dbReference type="GO" id="GO:0016817">
    <property type="term" value="F:hydrolase activity, acting on acid anhydrides"/>
    <property type="evidence" value="ECO:0007669"/>
    <property type="project" value="InterPro"/>
</dbReference>
<feature type="domain" description="BT4734-like N-terminal" evidence="2">
    <location>
        <begin position="1"/>
        <end position="99"/>
    </location>
</feature>
<reference evidence="3 4" key="1">
    <citation type="submission" date="2018-03" db="EMBL/GenBank/DDBJ databases">
        <title>Genomic Encyclopedia of Archaeal and Bacterial Type Strains, Phase II (KMG-II): from individual species to whole genera.</title>
        <authorList>
            <person name="Goeker M."/>
        </authorList>
    </citation>
    <scope>NUCLEOTIDE SEQUENCE [LARGE SCALE GENOMIC DNA]</scope>
    <source>
        <strain evidence="3 4">DSM 100214</strain>
    </source>
</reference>
<organism evidence="3 4">
    <name type="scientific">Dysgonomonas alginatilytica</name>
    <dbReference type="NCBI Taxonomy" id="1605892"/>
    <lineage>
        <taxon>Bacteria</taxon>
        <taxon>Pseudomonadati</taxon>
        <taxon>Bacteroidota</taxon>
        <taxon>Bacteroidia</taxon>
        <taxon>Bacteroidales</taxon>
        <taxon>Dysgonomonadaceae</taxon>
        <taxon>Dysgonomonas</taxon>
    </lineage>
</organism>
<comment type="caution">
    <text evidence="3">The sequence shown here is derived from an EMBL/GenBank/DDBJ whole genome shotgun (WGS) entry which is preliminary data.</text>
</comment>
<accession>A0A2V3PSR4</accession>
<feature type="domain" description="Primase C-terminal 2" evidence="1">
    <location>
        <begin position="144"/>
        <end position="208"/>
    </location>
</feature>
<gene>
    <name evidence="3" type="ORF">CLV62_12224</name>
</gene>
<dbReference type="Pfam" id="PF08800">
    <property type="entry name" value="BT4734-like_N"/>
    <property type="match status" value="1"/>
</dbReference>
<evidence type="ECO:0000313" key="3">
    <source>
        <dbReference type="EMBL" id="PXV62071.1"/>
    </source>
</evidence>
<dbReference type="EMBL" id="QICL01000022">
    <property type="protein sequence ID" value="PXV62071.1"/>
    <property type="molecule type" value="Genomic_DNA"/>
</dbReference>
<name>A0A2V3PSR4_9BACT</name>
<dbReference type="RefSeq" id="WP_110311620.1">
    <property type="nucleotide sequence ID" value="NZ_QICL01000022.1"/>
</dbReference>
<dbReference type="OrthoDB" id="2781056at2"/>
<evidence type="ECO:0000259" key="1">
    <source>
        <dbReference type="Pfam" id="PF08707"/>
    </source>
</evidence>
<dbReference type="InterPro" id="IPR014819">
    <property type="entry name" value="PriCT_2"/>
</dbReference>
<dbReference type="Pfam" id="PF08707">
    <property type="entry name" value="PriCT_2"/>
    <property type="match status" value="1"/>
</dbReference>
<proteinExistence type="predicted"/>
<sequence length="267" mass="30672">MIEHSGVICIDVDGKDNTHVSNFQDLKKLISQIPYVAYCGLSVGGKGYFILIPVKYPNKHREQFKACCEDFERCGIVVDHSCINISRLRFMSYDSEAYFNENATIYTRIYEEKKEAPKYNKVYDSNAGNDIEKLISEIQSRCIDITGSYQQWLEIGAAIASEFGESGRSYFHAVSQYSTKYNQKATDRKYTDVMKMRNFNISTLFYYAKQYGIMIHEKRYPTPVISKVREIISGNTITENTGFKNLGELLEYAASKNISKKQLKITI</sequence>
<keyword evidence="4" id="KW-1185">Reference proteome</keyword>
<dbReference type="Proteomes" id="UP000247973">
    <property type="component" value="Unassembled WGS sequence"/>
</dbReference>
<evidence type="ECO:0000259" key="2">
    <source>
        <dbReference type="Pfam" id="PF08800"/>
    </source>
</evidence>